<evidence type="ECO:0000313" key="2">
    <source>
        <dbReference type="Proteomes" id="UP000005439"/>
    </source>
</evidence>
<dbReference type="Gene3D" id="3.30.450.150">
    <property type="entry name" value="Haem-degrading domain"/>
    <property type="match status" value="1"/>
</dbReference>
<dbReference type="EMBL" id="CP003179">
    <property type="protein sequence ID" value="AEW06452.1"/>
    <property type="molecule type" value="Genomic_DNA"/>
</dbReference>
<dbReference type="KEGG" id="sap:Sulac_2992"/>
<proteinExistence type="predicted"/>
<organism evidence="1 2">
    <name type="scientific">Sulfobacillus acidophilus (strain ATCC 700253 / DSM 10332 / NAL)</name>
    <dbReference type="NCBI Taxonomy" id="679936"/>
    <lineage>
        <taxon>Bacteria</taxon>
        <taxon>Bacillati</taxon>
        <taxon>Bacillota</taxon>
        <taxon>Clostridia</taxon>
        <taxon>Eubacteriales</taxon>
        <taxon>Clostridiales Family XVII. Incertae Sedis</taxon>
        <taxon>Sulfobacillus</taxon>
    </lineage>
</organism>
<accession>G8U0B0</accession>
<evidence type="ECO:0008006" key="3">
    <source>
        <dbReference type="Google" id="ProtNLM"/>
    </source>
</evidence>
<dbReference type="Pfam" id="PF03928">
    <property type="entry name" value="HbpS-like"/>
    <property type="match status" value="1"/>
</dbReference>
<dbReference type="InterPro" id="IPR052517">
    <property type="entry name" value="GlcG_carb_metab_protein"/>
</dbReference>
<gene>
    <name evidence="1" type="ordered locus">Sulac_2992</name>
</gene>
<dbReference type="InterPro" id="IPR038084">
    <property type="entry name" value="PduO/GlcC-like_sf"/>
</dbReference>
<dbReference type="PATRIC" id="fig|679936.5.peg.3089"/>
<keyword evidence="2" id="KW-1185">Reference proteome</keyword>
<dbReference type="PANTHER" id="PTHR34309">
    <property type="entry name" value="SLR1406 PROTEIN"/>
    <property type="match status" value="1"/>
</dbReference>
<dbReference type="HOGENOM" id="CLU_103773_2_2_9"/>
<dbReference type="AlphaFoldDB" id="G8U0B0"/>
<reference evidence="2" key="1">
    <citation type="submission" date="2011-12" db="EMBL/GenBank/DDBJ databases">
        <title>The complete genome of chromosome of Sulfobacillus acidophilus DSM 10332.</title>
        <authorList>
            <person name="Lucas S."/>
            <person name="Han J."/>
            <person name="Lapidus A."/>
            <person name="Bruce D."/>
            <person name="Goodwin L."/>
            <person name="Pitluck S."/>
            <person name="Peters L."/>
            <person name="Kyrpides N."/>
            <person name="Mavromatis K."/>
            <person name="Ivanova N."/>
            <person name="Mikhailova N."/>
            <person name="Chertkov O."/>
            <person name="Saunders E."/>
            <person name="Detter J.C."/>
            <person name="Tapia R."/>
            <person name="Han C."/>
            <person name="Land M."/>
            <person name="Hauser L."/>
            <person name="Markowitz V."/>
            <person name="Cheng J.-F."/>
            <person name="Hugenholtz P."/>
            <person name="Woyke T."/>
            <person name="Wu D."/>
            <person name="Pukall R."/>
            <person name="Gehrich-Schroeter G."/>
            <person name="Schneider S."/>
            <person name="Klenk H.-P."/>
            <person name="Eisen J.A."/>
        </authorList>
    </citation>
    <scope>NUCLEOTIDE SEQUENCE [LARGE SCALE GENOMIC DNA]</scope>
    <source>
        <strain evidence="2">ATCC 700253 / DSM 10332 / NAL</strain>
    </source>
</reference>
<dbReference type="InterPro" id="IPR005624">
    <property type="entry name" value="PduO/GlcC-like"/>
</dbReference>
<sequence length="149" mass="15562">MEPNALIRSMYQLTAEAADLMIHSCRKAAEALGVAVNIAVVDDAGHLIAFFRMDGAPILSIEIAQNKAYTAVAFGKPTAEWYPMIADEPALLHGIVHTPRLVIFAGGIPVRIGTWTVGAVGVSGGTADQDAAIAEAGVRALQDLVGRIG</sequence>
<protein>
    <recommendedName>
        <fullName evidence="3">Cobalamin adenosyltransferase</fullName>
    </recommendedName>
</protein>
<name>G8U0B0_SULAD</name>
<dbReference type="PANTHER" id="PTHR34309:SF1">
    <property type="entry name" value="PROTEIN GLCG"/>
    <property type="match status" value="1"/>
</dbReference>
<dbReference type="SUPFAM" id="SSF143744">
    <property type="entry name" value="GlcG-like"/>
    <property type="match status" value="1"/>
</dbReference>
<reference evidence="1 2" key="2">
    <citation type="journal article" date="2012" name="Stand. Genomic Sci.">
        <title>Complete genome sequence of the moderately thermophilic mineral-sulfide-oxidizing firmicute Sulfobacillus acidophilus type strain (NAL(T)).</title>
        <authorList>
            <person name="Anderson I."/>
            <person name="Chertkov O."/>
            <person name="Chen A."/>
            <person name="Saunders E."/>
            <person name="Lapidus A."/>
            <person name="Nolan M."/>
            <person name="Lucas S."/>
            <person name="Hammon N."/>
            <person name="Deshpande S."/>
            <person name="Cheng J.F."/>
            <person name="Han C."/>
            <person name="Tapia R."/>
            <person name="Goodwin L.A."/>
            <person name="Pitluck S."/>
            <person name="Liolios K."/>
            <person name="Pagani I."/>
            <person name="Ivanova N."/>
            <person name="Mikhailova N."/>
            <person name="Pati A."/>
            <person name="Palaniappan K."/>
            <person name="Land M."/>
            <person name="Pan C."/>
            <person name="Rohde M."/>
            <person name="Pukall R."/>
            <person name="Goker M."/>
            <person name="Detter J.C."/>
            <person name="Woyke T."/>
            <person name="Bristow J."/>
            <person name="Eisen J.A."/>
            <person name="Markowitz V."/>
            <person name="Hugenholtz P."/>
            <person name="Kyrpides N.C."/>
            <person name="Klenk H.P."/>
            <person name="Mavromatis K."/>
        </authorList>
    </citation>
    <scope>NUCLEOTIDE SEQUENCE [LARGE SCALE GENOMIC DNA]</scope>
    <source>
        <strain evidence="2">ATCC 700253 / DSM 10332 / NAL</strain>
    </source>
</reference>
<dbReference type="Proteomes" id="UP000005439">
    <property type="component" value="Chromosome"/>
</dbReference>
<dbReference type="STRING" id="679936.Sulac_2992"/>
<evidence type="ECO:0000313" key="1">
    <source>
        <dbReference type="EMBL" id="AEW06452.1"/>
    </source>
</evidence>